<dbReference type="Gene3D" id="3.40.50.1820">
    <property type="entry name" value="alpha/beta hydrolase"/>
    <property type="match status" value="1"/>
</dbReference>
<dbReference type="GO" id="GO:0016787">
    <property type="term" value="F:hydrolase activity"/>
    <property type="evidence" value="ECO:0007669"/>
    <property type="project" value="UniProtKB-KW"/>
</dbReference>
<gene>
    <name evidence="2" type="ORF">QMQ05_16320</name>
</gene>
<keyword evidence="3" id="KW-1185">Reference proteome</keyword>
<dbReference type="AlphaFoldDB" id="A0AAU6WDV7"/>
<feature type="domain" description="Serine aminopeptidase S33" evidence="1">
    <location>
        <begin position="34"/>
        <end position="247"/>
    </location>
</feature>
<evidence type="ECO:0000259" key="1">
    <source>
        <dbReference type="Pfam" id="PF12146"/>
    </source>
</evidence>
<dbReference type="Proteomes" id="UP001486888">
    <property type="component" value="Chromosome"/>
</dbReference>
<protein>
    <submittedName>
        <fullName evidence="2">Alpha/beta fold hydrolase</fullName>
    </submittedName>
</protein>
<dbReference type="PIRSF" id="PIRSF037442">
    <property type="entry name" value="UCP037442_abhydr"/>
    <property type="match status" value="1"/>
</dbReference>
<dbReference type="EMBL" id="CP125942">
    <property type="protein sequence ID" value="XAO45874.1"/>
    <property type="molecule type" value="Genomic_DNA"/>
</dbReference>
<reference evidence="2 3" key="1">
    <citation type="submission" date="2023-05" db="EMBL/GenBank/DDBJ databases">
        <title>Glutamicibacter sp. B1, complete genome.</title>
        <authorList>
            <person name="Long Y.H."/>
            <person name="Fang T."/>
            <person name="Li X.Y."/>
        </authorList>
    </citation>
    <scope>NUCLEOTIDE SEQUENCE [LARGE SCALE GENOMIC DNA]</scope>
    <source>
        <strain evidence="2 3">B1</strain>
    </source>
</reference>
<proteinExistence type="predicted"/>
<organism evidence="2 3">
    <name type="scientific">Glutamicibacter ectropisis</name>
    <dbReference type="NCBI Taxonomy" id="3046593"/>
    <lineage>
        <taxon>Bacteria</taxon>
        <taxon>Bacillati</taxon>
        <taxon>Actinomycetota</taxon>
        <taxon>Actinomycetes</taxon>
        <taxon>Micrococcales</taxon>
        <taxon>Micrococcaceae</taxon>
        <taxon>Glutamicibacter</taxon>
    </lineage>
</organism>
<dbReference type="SUPFAM" id="SSF53474">
    <property type="entry name" value="alpha/beta-Hydrolases"/>
    <property type="match status" value="1"/>
</dbReference>
<name>A0AAU6WDV7_9MICC</name>
<dbReference type="InterPro" id="IPR017208">
    <property type="entry name" value="UCP037442_abhydr"/>
</dbReference>
<sequence length="293" mass="32119">MLTQSITSEVVSVLVTARDSVQATLFKPGTEITGVLVIHPATATPQGFYRAFAQHAAGRGILTITYDYRGTGLSGSPKALPEIKMRDWIQQDIPAVAQWAAERYPDLPHFALGHSVGGHGLVLNYGTERLKACAITSSHVAALRTISPLPERLRVTAVLNLIGPVLSRLIGYMPGKKLGLGEDIPREALLDWSSWTLRKNYFFDDPSMAAVQRAEQLRVPMLAVGASDDLWASPHQMDALTSHVTGVPVERRTYTPEQVGAKSIGHHGLMRRGIGEPVWDDILDWFEAKDPRN</sequence>
<dbReference type="RefSeq" id="WP_345471770.1">
    <property type="nucleotide sequence ID" value="NZ_CP125942.1"/>
</dbReference>
<evidence type="ECO:0000313" key="3">
    <source>
        <dbReference type="Proteomes" id="UP001486888"/>
    </source>
</evidence>
<dbReference type="KEGG" id="gey:QMQ05_16320"/>
<evidence type="ECO:0000313" key="2">
    <source>
        <dbReference type="EMBL" id="XAO45874.1"/>
    </source>
</evidence>
<dbReference type="InterPro" id="IPR022742">
    <property type="entry name" value="Hydrolase_4"/>
</dbReference>
<dbReference type="InterPro" id="IPR029058">
    <property type="entry name" value="AB_hydrolase_fold"/>
</dbReference>
<dbReference type="Pfam" id="PF12146">
    <property type="entry name" value="Hydrolase_4"/>
    <property type="match status" value="1"/>
</dbReference>
<keyword evidence="2" id="KW-0378">Hydrolase</keyword>
<accession>A0AAU6WDV7</accession>